<dbReference type="AlphaFoldDB" id="G5IK13"/>
<comment type="caution">
    <text evidence="2">The sequence shown here is derived from an EMBL/GenBank/DDBJ whole genome shotgun (WGS) entry which is preliminary data.</text>
</comment>
<proteinExistence type="predicted"/>
<keyword evidence="1" id="KW-0812">Transmembrane</keyword>
<dbReference type="PATRIC" id="fig|742737.3.peg.3822"/>
<dbReference type="Proteomes" id="UP000005384">
    <property type="component" value="Unassembled WGS sequence"/>
</dbReference>
<gene>
    <name evidence="2" type="ORF">HMPREF9473_03841</name>
</gene>
<dbReference type="EMBL" id="ADLN01000106">
    <property type="protein sequence ID" value="EHI58169.1"/>
    <property type="molecule type" value="Genomic_DNA"/>
</dbReference>
<keyword evidence="1" id="KW-0472">Membrane</keyword>
<accession>G5IK13</accession>
<feature type="transmembrane region" description="Helical" evidence="1">
    <location>
        <begin position="6"/>
        <end position="27"/>
    </location>
</feature>
<evidence type="ECO:0000313" key="3">
    <source>
        <dbReference type="Proteomes" id="UP000005384"/>
    </source>
</evidence>
<dbReference type="RefSeq" id="WP_006781832.1">
    <property type="nucleotide sequence ID" value="NZ_CP040506.1"/>
</dbReference>
<dbReference type="OrthoDB" id="1850828at2"/>
<name>G5IK13_9FIRM</name>
<organism evidence="2 3">
    <name type="scientific">Hungatella hathewayi WAL-18680</name>
    <dbReference type="NCBI Taxonomy" id="742737"/>
    <lineage>
        <taxon>Bacteria</taxon>
        <taxon>Bacillati</taxon>
        <taxon>Bacillota</taxon>
        <taxon>Clostridia</taxon>
        <taxon>Lachnospirales</taxon>
        <taxon>Lachnospiraceae</taxon>
        <taxon>Hungatella</taxon>
    </lineage>
</organism>
<keyword evidence="3" id="KW-1185">Reference proteome</keyword>
<dbReference type="HOGENOM" id="CLU_1432765_0_0_9"/>
<protein>
    <submittedName>
        <fullName evidence="2">Uncharacterized protein</fullName>
    </submittedName>
</protein>
<evidence type="ECO:0000256" key="1">
    <source>
        <dbReference type="SAM" id="Phobius"/>
    </source>
</evidence>
<keyword evidence="1" id="KW-1133">Transmembrane helix</keyword>
<sequence>MRDFWYYHKYHVLIGIGIFLIGSYYLAEILGKREPDYELALVCGQTVSDEFCVSLEEGLKPYLTDVNGDGKVIVRVNSYYYGGETGFREERDASRLMGGAVQLAADLELGISGVYLTDNVELLSVGTDGGFQDTWIAWRDSRLLRGLDMPEMVNDSLTTEELTDRLVIGIRSGEKCQTKDRELWNCINH</sequence>
<evidence type="ECO:0000313" key="2">
    <source>
        <dbReference type="EMBL" id="EHI58169.1"/>
    </source>
</evidence>
<reference evidence="2 3" key="1">
    <citation type="submission" date="2011-08" db="EMBL/GenBank/DDBJ databases">
        <title>The Genome Sequence of Clostridium hathewayi WAL-18680.</title>
        <authorList>
            <consortium name="The Broad Institute Genome Sequencing Platform"/>
            <person name="Earl A."/>
            <person name="Ward D."/>
            <person name="Feldgarden M."/>
            <person name="Gevers D."/>
            <person name="Finegold S.M."/>
            <person name="Summanen P.H."/>
            <person name="Molitoris D.R."/>
            <person name="Song M."/>
            <person name="Daigneault M."/>
            <person name="Allen-Vercoe E."/>
            <person name="Young S.K."/>
            <person name="Zeng Q."/>
            <person name="Gargeya S."/>
            <person name="Fitzgerald M."/>
            <person name="Haas B."/>
            <person name="Abouelleil A."/>
            <person name="Alvarado L."/>
            <person name="Arachchi H.M."/>
            <person name="Berlin A."/>
            <person name="Brown A."/>
            <person name="Chapman S.B."/>
            <person name="Chen Z."/>
            <person name="Dunbar C."/>
            <person name="Freedman E."/>
            <person name="Gearin G."/>
            <person name="Gellesch M."/>
            <person name="Goldberg J."/>
            <person name="Griggs A."/>
            <person name="Gujja S."/>
            <person name="Heiman D."/>
            <person name="Howarth C."/>
            <person name="Larson L."/>
            <person name="Lui A."/>
            <person name="MacDonald P.J.P."/>
            <person name="Montmayeur A."/>
            <person name="Murphy C."/>
            <person name="Neiman D."/>
            <person name="Pearson M."/>
            <person name="Priest M."/>
            <person name="Roberts A."/>
            <person name="Saif S."/>
            <person name="Shea T."/>
            <person name="Shenoy N."/>
            <person name="Sisk P."/>
            <person name="Stolte C."/>
            <person name="Sykes S."/>
            <person name="Wortman J."/>
            <person name="Nusbaum C."/>
            <person name="Birren B."/>
        </authorList>
    </citation>
    <scope>NUCLEOTIDE SEQUENCE [LARGE SCALE GENOMIC DNA]</scope>
    <source>
        <strain evidence="2 3">WAL-18680</strain>
    </source>
</reference>